<feature type="transmembrane region" description="Helical" evidence="10">
    <location>
        <begin position="551"/>
        <end position="569"/>
    </location>
</feature>
<feature type="transmembrane region" description="Helical" evidence="10">
    <location>
        <begin position="656"/>
        <end position="676"/>
    </location>
</feature>
<evidence type="ECO:0000256" key="5">
    <source>
        <dbReference type="ARBA" id="ARBA00022741"/>
    </source>
</evidence>
<dbReference type="PROSITE" id="PS50893">
    <property type="entry name" value="ABC_TRANSPORTER_2"/>
    <property type="match status" value="1"/>
</dbReference>
<evidence type="ECO:0000256" key="8">
    <source>
        <dbReference type="ARBA" id="ARBA00023136"/>
    </source>
</evidence>
<name>A0A9J5YQS7_SOLCO</name>
<reference evidence="12 13" key="1">
    <citation type="submission" date="2020-09" db="EMBL/GenBank/DDBJ databases">
        <title>De no assembly of potato wild relative species, Solanum commersonii.</title>
        <authorList>
            <person name="Cho K."/>
        </authorList>
    </citation>
    <scope>NUCLEOTIDE SEQUENCE [LARGE SCALE GENOMIC DNA]</scope>
    <source>
        <strain evidence="12">LZ3.2</strain>
        <tissue evidence="12">Leaf</tissue>
    </source>
</reference>
<evidence type="ECO:0000256" key="2">
    <source>
        <dbReference type="ARBA" id="ARBA00005814"/>
    </source>
</evidence>
<comment type="subcellular location">
    <subcellularLocation>
        <location evidence="1">Membrane</location>
        <topology evidence="1">Multi-pass membrane protein</topology>
    </subcellularLocation>
</comment>
<feature type="transmembrane region" description="Helical" evidence="10">
    <location>
        <begin position="1180"/>
        <end position="1198"/>
    </location>
</feature>
<dbReference type="PANTHER" id="PTHR48042">
    <property type="entry name" value="ABC TRANSPORTER G FAMILY MEMBER 11"/>
    <property type="match status" value="1"/>
</dbReference>
<dbReference type="Pfam" id="PF01061">
    <property type="entry name" value="ABC2_membrane"/>
    <property type="match status" value="1"/>
</dbReference>
<feature type="transmembrane region" description="Helical" evidence="10">
    <location>
        <begin position="873"/>
        <end position="894"/>
    </location>
</feature>
<feature type="transmembrane region" description="Helical" evidence="10">
    <location>
        <begin position="1055"/>
        <end position="1073"/>
    </location>
</feature>
<feature type="transmembrane region" description="Helical" evidence="10">
    <location>
        <begin position="1012"/>
        <end position="1035"/>
    </location>
</feature>
<dbReference type="InterPro" id="IPR052215">
    <property type="entry name" value="Plant_ABCG"/>
</dbReference>
<feature type="transmembrane region" description="Helical" evidence="10">
    <location>
        <begin position="589"/>
        <end position="619"/>
    </location>
</feature>
<feature type="non-terminal residue" evidence="12">
    <location>
        <position position="1304"/>
    </location>
</feature>
<keyword evidence="4 10" id="KW-0812">Transmembrane</keyword>
<feature type="transmembrane region" description="Helical" evidence="10">
    <location>
        <begin position="631"/>
        <end position="650"/>
    </location>
</feature>
<dbReference type="PANTHER" id="PTHR48042:SF24">
    <property type="entry name" value="ABC TRANSPORTER G FAMILY MEMBER 3-LIKE"/>
    <property type="match status" value="1"/>
</dbReference>
<feature type="transmembrane region" description="Helical" evidence="10">
    <location>
        <begin position="1243"/>
        <end position="1264"/>
    </location>
</feature>
<comment type="similarity">
    <text evidence="2">Belongs to the ABC transporter superfamily. ABCG family. Eye pigment precursor importer (TC 3.A.1.204) subfamily.</text>
</comment>
<gene>
    <name evidence="12" type="ORF">H5410_034219</name>
</gene>
<evidence type="ECO:0000256" key="10">
    <source>
        <dbReference type="SAM" id="Phobius"/>
    </source>
</evidence>
<evidence type="ECO:0000256" key="4">
    <source>
        <dbReference type="ARBA" id="ARBA00022692"/>
    </source>
</evidence>
<dbReference type="InterPro" id="IPR013525">
    <property type="entry name" value="ABC2_TM"/>
</dbReference>
<evidence type="ECO:0000256" key="6">
    <source>
        <dbReference type="ARBA" id="ARBA00022840"/>
    </source>
</evidence>
<keyword evidence="13" id="KW-1185">Reference proteome</keyword>
<feature type="transmembrane region" description="Helical" evidence="10">
    <location>
        <begin position="960"/>
        <end position="979"/>
    </location>
</feature>
<dbReference type="InterPro" id="IPR003593">
    <property type="entry name" value="AAA+_ATPase"/>
</dbReference>
<feature type="transmembrane region" description="Helical" evidence="10">
    <location>
        <begin position="518"/>
        <end position="539"/>
    </location>
</feature>
<dbReference type="InterPro" id="IPR003439">
    <property type="entry name" value="ABC_transporter-like_ATP-bd"/>
</dbReference>
<dbReference type="Proteomes" id="UP000824120">
    <property type="component" value="Chromosome 6"/>
</dbReference>
<evidence type="ECO:0000256" key="9">
    <source>
        <dbReference type="SAM" id="MobiDB-lite"/>
    </source>
</evidence>
<evidence type="ECO:0000256" key="3">
    <source>
        <dbReference type="ARBA" id="ARBA00022448"/>
    </source>
</evidence>
<dbReference type="GO" id="GO:0016887">
    <property type="term" value="F:ATP hydrolysis activity"/>
    <property type="evidence" value="ECO:0007669"/>
    <property type="project" value="InterPro"/>
</dbReference>
<keyword evidence="3" id="KW-0813">Transport</keyword>
<feature type="transmembrane region" description="Helical" evidence="10">
    <location>
        <begin position="1270"/>
        <end position="1289"/>
    </location>
</feature>
<accession>A0A9J5YQS7</accession>
<evidence type="ECO:0000259" key="11">
    <source>
        <dbReference type="PROSITE" id="PS50893"/>
    </source>
</evidence>
<keyword evidence="6" id="KW-0067">ATP-binding</keyword>
<dbReference type="CDD" id="cd03213">
    <property type="entry name" value="ABCG_EPDR"/>
    <property type="match status" value="1"/>
</dbReference>
<organism evidence="12 13">
    <name type="scientific">Solanum commersonii</name>
    <name type="common">Commerson's wild potato</name>
    <name type="synonym">Commerson's nightshade</name>
    <dbReference type="NCBI Taxonomy" id="4109"/>
    <lineage>
        <taxon>Eukaryota</taxon>
        <taxon>Viridiplantae</taxon>
        <taxon>Streptophyta</taxon>
        <taxon>Embryophyta</taxon>
        <taxon>Tracheophyta</taxon>
        <taxon>Spermatophyta</taxon>
        <taxon>Magnoliopsida</taxon>
        <taxon>eudicotyledons</taxon>
        <taxon>Gunneridae</taxon>
        <taxon>Pentapetalae</taxon>
        <taxon>asterids</taxon>
        <taxon>lamiids</taxon>
        <taxon>Solanales</taxon>
        <taxon>Solanaceae</taxon>
        <taxon>Solanoideae</taxon>
        <taxon>Solaneae</taxon>
        <taxon>Solanum</taxon>
    </lineage>
</organism>
<keyword evidence="7 10" id="KW-1133">Transmembrane helix</keyword>
<feature type="compositionally biased region" description="Polar residues" evidence="9">
    <location>
        <begin position="124"/>
        <end position="141"/>
    </location>
</feature>
<evidence type="ECO:0000256" key="1">
    <source>
        <dbReference type="ARBA" id="ARBA00004141"/>
    </source>
</evidence>
<sequence>GKKGSINLRIVLNTSVSLFLVTCAVFHYQPSSFVAISIQGWKTFYKLLDRIGELQRMDEIQSQSDHYRSPSSSVSSPANRLPSSNFFYSRKPGALRQPISFEDSPVWDETDIEVKVDEGGDSINAATTPPSPSLSKINSGSLPSPSLIEREVVTRKIAGASIAWKDLTVTIKGKRKYSDKVVKSSHGYALPGTMTVIMGPAKSGKSTLLRALSGRLPDSTRMYGEVFVNGTRRDMPYGSYGYVDRETTLIGSLSVREFLYYSALLQLPGFFCQRRSVVEDAIDAMSLGDYANKLIGGNCYMRGLRSGERRRVSIARELVMRPHILFIDEPLYHLDSVSALLMMVTLKKLATSGCTLIFTICQSSTEVFGLFDRICLLSNGKTLFFGETLACLQRLTYHLIVKHFSNAGFPCPIMQSPSDHFLRAINTEFDRIIAMCKSWQDNHGDLSSVSMDTAIAIRTIETTYRSSADAAAVESMIVKLTEKEGPSLKRKGMAGNATRVAVLTWRSLLIMSREWKYYWLRLILYVFLALCIGTVFSGLGHSLFSVMRRVAAIFVFVSFTSLLGVAGVPSQLKEIKIYTYEESNQHSGAFVFLLGQLFASIPFLFLISISSSLVFYFLIGLRDEFSLLMYFVLNFFACLLVNEGLLLLVASICQNIFWSILSFVSIHVIMMLSAGFFRIRSALPRPAWMYPISYIAFHTYSIQGLLENEYIGTSFAVGQVRTISGYEALGNVYDISDDSNSKWKNLLVLFVMAVAYKLLIHRNPMASSSFLTGERAVVALFIAWIVFSVPQSLLSESLSLSLLSLLALSVEISVDASSSVPLSHFFKTRPGASSGIFLGAVTLPGVMVSKLIQMSRAVSLNQSGSEELENLQLLYWVTSASCYTVLTYLCFIFYQQSDSKNCATSRCSLSCIALYFVVCCVSFAVKSHCGWYTAAILLWLFSHGYAAVKLIHNILHTFPACASIGEALLVTVGLVIYFGDMLACTAAKSHEYFTASKLVTVPYGIQRSEVSVIIQGLIIGLLLFPMLFKYVLQFLERASLASSRDTVDNHMRRSCVFYISVTCVLIIAVPSWMQLVQDFHVHPFLWVLDFVLSEPLKRFYNISKSSKIERILLRKYYHLMAVSMFVPALILQPKFLDLAFGAALAIFLMLEIIRIWRIWPLGHLVHQFMNAFTDHRDTDLLVVSHFSLLLGCALPIWLSSGFNDRPLAPFAGILSLGIGDTMASVVGYKYGVLRWSKTGKKTIEGTAAGITSVLAACSILLPLLATTRYVQNWFSLLFAVTISGLLEAYTAQLDNAFIPLILPL</sequence>
<dbReference type="Gene3D" id="3.40.50.300">
    <property type="entry name" value="P-loop containing nucleotide triphosphate hydrolases"/>
    <property type="match status" value="1"/>
</dbReference>
<dbReference type="GO" id="GO:0140359">
    <property type="term" value="F:ABC-type transporter activity"/>
    <property type="evidence" value="ECO:0007669"/>
    <property type="project" value="InterPro"/>
</dbReference>
<proteinExistence type="inferred from homology"/>
<dbReference type="InterPro" id="IPR027417">
    <property type="entry name" value="P-loop_NTPase"/>
</dbReference>
<dbReference type="EMBL" id="JACXVP010000006">
    <property type="protein sequence ID" value="KAG5602849.1"/>
    <property type="molecule type" value="Genomic_DNA"/>
</dbReference>
<feature type="region of interest" description="Disordered" evidence="9">
    <location>
        <begin position="118"/>
        <end position="141"/>
    </location>
</feature>
<feature type="transmembrane region" description="Helical" evidence="10">
    <location>
        <begin position="1210"/>
        <end position="1231"/>
    </location>
</feature>
<dbReference type="OrthoDB" id="377083at2759"/>
<protein>
    <recommendedName>
        <fullName evidence="11">ABC transporter domain-containing protein</fullName>
    </recommendedName>
</protein>
<evidence type="ECO:0000256" key="7">
    <source>
        <dbReference type="ARBA" id="ARBA00022989"/>
    </source>
</evidence>
<feature type="transmembrane region" description="Helical" evidence="10">
    <location>
        <begin position="1116"/>
        <end position="1132"/>
    </location>
</feature>
<feature type="domain" description="ABC transporter" evidence="11">
    <location>
        <begin position="162"/>
        <end position="404"/>
    </location>
</feature>
<feature type="transmembrane region" description="Helical" evidence="10">
    <location>
        <begin position="1138"/>
        <end position="1159"/>
    </location>
</feature>
<feature type="transmembrane region" description="Helical" evidence="10">
    <location>
        <begin position="835"/>
        <end position="853"/>
    </location>
</feature>
<dbReference type="Pfam" id="PF00005">
    <property type="entry name" value="ABC_tran"/>
    <property type="match status" value="1"/>
</dbReference>
<evidence type="ECO:0000313" key="12">
    <source>
        <dbReference type="EMBL" id="KAG5602849.1"/>
    </source>
</evidence>
<dbReference type="FunFam" id="3.40.50.300:FF:000932">
    <property type="entry name" value="ABC transporter G family member 3"/>
    <property type="match status" value="1"/>
</dbReference>
<feature type="transmembrane region" description="Helical" evidence="10">
    <location>
        <begin position="931"/>
        <end position="948"/>
    </location>
</feature>
<dbReference type="GO" id="GO:0016020">
    <property type="term" value="C:membrane"/>
    <property type="evidence" value="ECO:0007669"/>
    <property type="project" value="UniProtKB-SubCell"/>
</dbReference>
<dbReference type="SMART" id="SM00382">
    <property type="entry name" value="AAA"/>
    <property type="match status" value="1"/>
</dbReference>
<feature type="transmembrane region" description="Helical" evidence="10">
    <location>
        <begin position="906"/>
        <end position="925"/>
    </location>
</feature>
<comment type="caution">
    <text evidence="12">The sequence shown here is derived from an EMBL/GenBank/DDBJ whole genome shotgun (WGS) entry which is preliminary data.</text>
</comment>
<evidence type="ECO:0000313" key="13">
    <source>
        <dbReference type="Proteomes" id="UP000824120"/>
    </source>
</evidence>
<dbReference type="SUPFAM" id="SSF52540">
    <property type="entry name" value="P-loop containing nucleoside triphosphate hydrolases"/>
    <property type="match status" value="1"/>
</dbReference>
<keyword evidence="5" id="KW-0547">Nucleotide-binding</keyword>
<dbReference type="GO" id="GO:0005524">
    <property type="term" value="F:ATP binding"/>
    <property type="evidence" value="ECO:0007669"/>
    <property type="project" value="UniProtKB-KW"/>
</dbReference>
<keyword evidence="8 10" id="KW-0472">Membrane</keyword>